<accession>A0A4U7BR50</accession>
<proteinExistence type="predicted"/>
<comment type="caution">
    <text evidence="1">The sequence shown here is derived from an EMBL/GenBank/DDBJ whole genome shotgun (WGS) entry which is preliminary data.</text>
</comment>
<keyword evidence="2" id="KW-1185">Reference proteome</keyword>
<sequence length="109" mass="13526">MNWFENFQQEYQKGFWLHNYYDDIFSLEKKLNHGKMLLQKDENNFFFYENQKLYFFIQNNKKFNLKPSYTGIIIKNDRTLIKYQEFLEKNNFKIHQNFLQMSRGGGLEL</sequence>
<gene>
    <name evidence="1" type="ORF">CQA76_02455</name>
</gene>
<name>A0A4U7BR50_9BACT</name>
<dbReference type="AlphaFoldDB" id="A0A4U7BR50"/>
<reference evidence="1 2" key="1">
    <citation type="submission" date="2018-05" db="EMBL/GenBank/DDBJ databases">
        <title>Novel Campyloabacter and Helicobacter Species and Strains.</title>
        <authorList>
            <person name="Mannion A.J."/>
            <person name="Shen Z."/>
            <person name="Fox J.G."/>
        </authorList>
    </citation>
    <scope>NUCLEOTIDE SEQUENCE [LARGE SCALE GENOMIC DNA]</scope>
    <source>
        <strain evidence="2">MIT17-670</strain>
    </source>
</reference>
<dbReference type="OrthoDB" id="9800193at2"/>
<dbReference type="Proteomes" id="UP000310353">
    <property type="component" value="Unassembled WGS sequence"/>
</dbReference>
<organism evidence="1 2">
    <name type="scientific">Campylobacter aviculae</name>
    <dbReference type="NCBI Taxonomy" id="2510190"/>
    <lineage>
        <taxon>Bacteria</taxon>
        <taxon>Pseudomonadati</taxon>
        <taxon>Campylobacterota</taxon>
        <taxon>Epsilonproteobacteria</taxon>
        <taxon>Campylobacterales</taxon>
        <taxon>Campylobacteraceae</taxon>
        <taxon>Campylobacter</taxon>
    </lineage>
</organism>
<dbReference type="RefSeq" id="WP_137621865.1">
    <property type="nucleotide sequence ID" value="NZ_NXMA01000003.1"/>
</dbReference>
<evidence type="ECO:0000313" key="1">
    <source>
        <dbReference type="EMBL" id="TKX32835.1"/>
    </source>
</evidence>
<evidence type="ECO:0000313" key="2">
    <source>
        <dbReference type="Proteomes" id="UP000310353"/>
    </source>
</evidence>
<dbReference type="EMBL" id="NXMA01000003">
    <property type="protein sequence ID" value="TKX32835.1"/>
    <property type="molecule type" value="Genomic_DNA"/>
</dbReference>
<protein>
    <submittedName>
        <fullName evidence="1">Uncharacterized protein</fullName>
    </submittedName>
</protein>